<dbReference type="GO" id="GO:0009451">
    <property type="term" value="P:RNA modification"/>
    <property type="evidence" value="ECO:0007669"/>
    <property type="project" value="InterPro"/>
</dbReference>
<evidence type="ECO:0000313" key="5">
    <source>
        <dbReference type="RefSeq" id="XP_022987184.1"/>
    </source>
</evidence>
<dbReference type="Gene3D" id="1.25.40.10">
    <property type="entry name" value="Tetratricopeptide repeat domain"/>
    <property type="match status" value="4"/>
</dbReference>
<dbReference type="GeneID" id="111484809"/>
<proteinExistence type="predicted"/>
<feature type="repeat" description="PPR" evidence="2">
    <location>
        <begin position="119"/>
        <end position="153"/>
    </location>
</feature>
<dbReference type="SUPFAM" id="SSF81901">
    <property type="entry name" value="HCP-like"/>
    <property type="match status" value="1"/>
</dbReference>
<evidence type="ECO:0000313" key="4">
    <source>
        <dbReference type="RefSeq" id="XP_022987183.1"/>
    </source>
</evidence>
<dbReference type="InterPro" id="IPR011990">
    <property type="entry name" value="TPR-like_helical_dom_sf"/>
</dbReference>
<dbReference type="Pfam" id="PF01535">
    <property type="entry name" value="PPR"/>
    <property type="match status" value="3"/>
</dbReference>
<reference evidence="4 5" key="1">
    <citation type="submission" date="2025-04" db="UniProtKB">
        <authorList>
            <consortium name="RefSeq"/>
        </authorList>
    </citation>
    <scope>IDENTIFICATION</scope>
    <source>
        <tissue evidence="4 5">Young leaves</tissue>
    </source>
</reference>
<dbReference type="InterPro" id="IPR046960">
    <property type="entry name" value="PPR_At4g14850-like_plant"/>
</dbReference>
<protein>
    <submittedName>
        <fullName evidence="4 5">Pentatricopeptide repeat-containing protein At1g59720, chloroplastic/mitochondrial-like</fullName>
    </submittedName>
</protein>
<dbReference type="RefSeq" id="XP_022987183.1">
    <property type="nucleotide sequence ID" value="XM_023131415.1"/>
</dbReference>
<dbReference type="InterPro" id="IPR046848">
    <property type="entry name" value="E_motif"/>
</dbReference>
<dbReference type="PROSITE" id="PS51375">
    <property type="entry name" value="PPR"/>
    <property type="match status" value="3"/>
</dbReference>
<gene>
    <name evidence="4 5" type="primary">LOC111484809</name>
</gene>
<accession>A0A6J1JI60</accession>
<dbReference type="AlphaFoldDB" id="A0A6J1JI60"/>
<sequence length="527" mass="59208">MIVLNGGKSNLALSLCSRVEIKFPHFQLLLPKYIWSSDPKTPTDTIPNGSYFSKEQRFLSLFKQCSAVKDLNQLHARTIQSGFDQNLFVLGKLIEFCAVSAHGDMNYAVAVFNRIENPDGFLWNTMIRGFGRISNLPKAFEFYKRMLEKGIAADNFTFSFLLKISGQLGSIMLAKQLHANILKLGLDSHVYVRNTLIHMYGRLKDVKLARNLFDEMPKPGLVAWNTVIDCHVSCGMYNEALALFLQMLQSGVEPDEATLVVTVSACSALGALDFGRWVHSHVKHNDRGKTIAVFNSLIDMYAKCGAVEDAREMFNATSGKNIVTWNTMIMGLATHGDVEDALTLFSNMLAEKIVTPDGVTFLGVLCACNHGGKVEEGRRYFDLMTKHCDIQPTVKHYGSMVDILGRAGFVEEAYQLIRSMPMECNAVIWRTLLAACRMHGNVKLGERVRSHVLEIEPDHSSDYVLLANIYASSGQWNEMMKVRKSMQRKGVQKPEPGNSFLEINPCRKLEMDTVENYNNAERNESYI</sequence>
<dbReference type="OrthoDB" id="1934563at2759"/>
<dbReference type="GO" id="GO:0003723">
    <property type="term" value="F:RNA binding"/>
    <property type="evidence" value="ECO:0007669"/>
    <property type="project" value="InterPro"/>
</dbReference>
<dbReference type="FunFam" id="1.25.40.10:FF:000427">
    <property type="entry name" value="Pentatricopeptide repeat-containing protein chloroplastic"/>
    <property type="match status" value="1"/>
</dbReference>
<dbReference type="FunFam" id="1.25.40.10:FF:000345">
    <property type="entry name" value="Pentatricopeptide repeat-containing protein"/>
    <property type="match status" value="1"/>
</dbReference>
<feature type="repeat" description="PPR" evidence="2">
    <location>
        <begin position="321"/>
        <end position="355"/>
    </location>
</feature>
<dbReference type="Pfam" id="PF13041">
    <property type="entry name" value="PPR_2"/>
    <property type="match status" value="3"/>
</dbReference>
<evidence type="ECO:0000256" key="1">
    <source>
        <dbReference type="ARBA" id="ARBA00022737"/>
    </source>
</evidence>
<dbReference type="PANTHER" id="PTHR47926">
    <property type="entry name" value="PENTATRICOPEPTIDE REPEAT-CONTAINING PROTEIN"/>
    <property type="match status" value="1"/>
</dbReference>
<feature type="repeat" description="PPR" evidence="2">
    <location>
        <begin position="220"/>
        <end position="254"/>
    </location>
</feature>
<dbReference type="InterPro" id="IPR002885">
    <property type="entry name" value="PPR_rpt"/>
</dbReference>
<keyword evidence="1" id="KW-0677">Repeat</keyword>
<dbReference type="NCBIfam" id="TIGR00756">
    <property type="entry name" value="PPR"/>
    <property type="match status" value="5"/>
</dbReference>
<name>A0A6J1JI60_CUCMA</name>
<evidence type="ECO:0000313" key="3">
    <source>
        <dbReference type="Proteomes" id="UP000504608"/>
    </source>
</evidence>
<evidence type="ECO:0000256" key="2">
    <source>
        <dbReference type="PROSITE-ProRule" id="PRU00708"/>
    </source>
</evidence>
<dbReference type="KEGG" id="cmax:111484809"/>
<keyword evidence="3" id="KW-1185">Reference proteome</keyword>
<dbReference type="RefSeq" id="XP_022987184.1">
    <property type="nucleotide sequence ID" value="XM_023131416.1"/>
</dbReference>
<dbReference type="Pfam" id="PF20431">
    <property type="entry name" value="E_motif"/>
    <property type="match status" value="1"/>
</dbReference>
<organism evidence="3 5">
    <name type="scientific">Cucurbita maxima</name>
    <name type="common">Pumpkin</name>
    <name type="synonym">Winter squash</name>
    <dbReference type="NCBI Taxonomy" id="3661"/>
    <lineage>
        <taxon>Eukaryota</taxon>
        <taxon>Viridiplantae</taxon>
        <taxon>Streptophyta</taxon>
        <taxon>Embryophyta</taxon>
        <taxon>Tracheophyta</taxon>
        <taxon>Spermatophyta</taxon>
        <taxon>Magnoliopsida</taxon>
        <taxon>eudicotyledons</taxon>
        <taxon>Gunneridae</taxon>
        <taxon>Pentapetalae</taxon>
        <taxon>rosids</taxon>
        <taxon>fabids</taxon>
        <taxon>Cucurbitales</taxon>
        <taxon>Cucurbitaceae</taxon>
        <taxon>Cucurbiteae</taxon>
        <taxon>Cucurbita</taxon>
    </lineage>
</organism>
<dbReference type="Proteomes" id="UP000504608">
    <property type="component" value="Unplaced"/>
</dbReference>
<dbReference type="PANTHER" id="PTHR47926:SF391">
    <property type="entry name" value="TETRATRICOPEPTIDE-LIKE HELICAL DOMAIN SUPERFAMILY"/>
    <property type="match status" value="1"/>
</dbReference>